<sequence length="64" mass="6921">MRRTPHPWRAKGNPPTLLVSGAHGVATPRAWAESVHRQLPGNNKCGSQAARDYLLTLTMPTGSC</sequence>
<evidence type="ECO:0000259" key="2">
    <source>
        <dbReference type="Pfam" id="PF08386"/>
    </source>
</evidence>
<dbReference type="EMBL" id="BAABAL010000019">
    <property type="protein sequence ID" value="GAA4025367.1"/>
    <property type="molecule type" value="Genomic_DNA"/>
</dbReference>
<evidence type="ECO:0000313" key="4">
    <source>
        <dbReference type="Proteomes" id="UP001501747"/>
    </source>
</evidence>
<dbReference type="InterPro" id="IPR013595">
    <property type="entry name" value="Pept_S33_TAP-like_C"/>
</dbReference>
<feature type="domain" description="Peptidase S33 tripeptidyl aminopeptidase-like C-terminal" evidence="2">
    <location>
        <begin position="5"/>
        <end position="40"/>
    </location>
</feature>
<reference evidence="4" key="1">
    <citation type="journal article" date="2019" name="Int. J. Syst. Evol. Microbiol.">
        <title>The Global Catalogue of Microorganisms (GCM) 10K type strain sequencing project: providing services to taxonomists for standard genome sequencing and annotation.</title>
        <authorList>
            <consortium name="The Broad Institute Genomics Platform"/>
            <consortium name="The Broad Institute Genome Sequencing Center for Infectious Disease"/>
            <person name="Wu L."/>
            <person name="Ma J."/>
        </authorList>
    </citation>
    <scope>NUCLEOTIDE SEQUENCE [LARGE SCALE GENOMIC DNA]</scope>
    <source>
        <strain evidence="4">JCM 17342</strain>
    </source>
</reference>
<protein>
    <recommendedName>
        <fullName evidence="2">Peptidase S33 tripeptidyl aminopeptidase-like C-terminal domain-containing protein</fullName>
    </recommendedName>
</protein>
<proteinExistence type="predicted"/>
<name>A0ABP7TFE8_9PSEU</name>
<feature type="region of interest" description="Disordered" evidence="1">
    <location>
        <begin position="1"/>
        <end position="21"/>
    </location>
</feature>
<dbReference type="Pfam" id="PF08386">
    <property type="entry name" value="Abhydrolase_4"/>
    <property type="match status" value="1"/>
</dbReference>
<keyword evidence="4" id="KW-1185">Reference proteome</keyword>
<gene>
    <name evidence="3" type="ORF">GCM10022247_57550</name>
</gene>
<comment type="caution">
    <text evidence="3">The sequence shown here is derived from an EMBL/GenBank/DDBJ whole genome shotgun (WGS) entry which is preliminary data.</text>
</comment>
<dbReference type="Proteomes" id="UP001501747">
    <property type="component" value="Unassembled WGS sequence"/>
</dbReference>
<accession>A0ABP7TFE8</accession>
<organism evidence="3 4">
    <name type="scientific">Allokutzneria multivorans</name>
    <dbReference type="NCBI Taxonomy" id="1142134"/>
    <lineage>
        <taxon>Bacteria</taxon>
        <taxon>Bacillati</taxon>
        <taxon>Actinomycetota</taxon>
        <taxon>Actinomycetes</taxon>
        <taxon>Pseudonocardiales</taxon>
        <taxon>Pseudonocardiaceae</taxon>
        <taxon>Allokutzneria</taxon>
    </lineage>
</organism>
<evidence type="ECO:0000313" key="3">
    <source>
        <dbReference type="EMBL" id="GAA4025367.1"/>
    </source>
</evidence>
<evidence type="ECO:0000256" key="1">
    <source>
        <dbReference type="SAM" id="MobiDB-lite"/>
    </source>
</evidence>